<accession>A0A8T9ZZK4</accession>
<keyword evidence="4 11" id="KW-0812">Transmembrane</keyword>
<dbReference type="Pfam" id="PF00420">
    <property type="entry name" value="Oxidored_q2"/>
    <property type="match status" value="1"/>
</dbReference>
<protein>
    <recommendedName>
        <fullName evidence="3">NADH-ubiquinone oxidoreductase chain 4L</fullName>
    </recommendedName>
    <alternativeName>
        <fullName evidence="9">NADH dehydrogenase subunit 4L</fullName>
    </alternativeName>
</protein>
<comment type="similarity">
    <text evidence="2">Belongs to the complex I subunit 4L family.</text>
</comment>
<feature type="transmembrane region" description="Helical" evidence="11">
    <location>
        <begin position="31"/>
        <end position="49"/>
    </location>
</feature>
<keyword evidence="5" id="KW-1278">Translocase</keyword>
<proteinExistence type="inferred from homology"/>
<keyword evidence="12" id="KW-0496">Mitochondrion</keyword>
<keyword evidence="6 11" id="KW-1133">Transmembrane helix</keyword>
<evidence type="ECO:0000256" key="4">
    <source>
        <dbReference type="ARBA" id="ARBA00022692"/>
    </source>
</evidence>
<dbReference type="InterPro" id="IPR039428">
    <property type="entry name" value="NUOK/Mnh_C1-like"/>
</dbReference>
<comment type="catalytic activity">
    <reaction evidence="10">
        <text>a ubiquinone + NADH + 5 H(+)(in) = a ubiquinol + NAD(+) + 4 H(+)(out)</text>
        <dbReference type="Rhea" id="RHEA:29091"/>
        <dbReference type="Rhea" id="RHEA-COMP:9565"/>
        <dbReference type="Rhea" id="RHEA-COMP:9566"/>
        <dbReference type="ChEBI" id="CHEBI:15378"/>
        <dbReference type="ChEBI" id="CHEBI:16389"/>
        <dbReference type="ChEBI" id="CHEBI:17976"/>
        <dbReference type="ChEBI" id="CHEBI:57540"/>
        <dbReference type="ChEBI" id="CHEBI:57945"/>
        <dbReference type="EC" id="7.1.1.2"/>
    </reaction>
</comment>
<evidence type="ECO:0000256" key="11">
    <source>
        <dbReference type="SAM" id="Phobius"/>
    </source>
</evidence>
<evidence type="ECO:0000256" key="3">
    <source>
        <dbReference type="ARBA" id="ARBA00016612"/>
    </source>
</evidence>
<evidence type="ECO:0000256" key="10">
    <source>
        <dbReference type="ARBA" id="ARBA00049551"/>
    </source>
</evidence>
<comment type="subcellular location">
    <subcellularLocation>
        <location evidence="1">Membrane</location>
        <topology evidence="1">Multi-pass membrane protein</topology>
    </subcellularLocation>
</comment>
<evidence type="ECO:0000256" key="1">
    <source>
        <dbReference type="ARBA" id="ARBA00004141"/>
    </source>
</evidence>
<evidence type="ECO:0000256" key="6">
    <source>
        <dbReference type="ARBA" id="ARBA00022989"/>
    </source>
</evidence>
<keyword evidence="8 11" id="KW-0472">Membrane</keyword>
<dbReference type="EMBL" id="MW619697">
    <property type="protein sequence ID" value="UPL65955.1"/>
    <property type="molecule type" value="Genomic_DNA"/>
</dbReference>
<feature type="transmembrane region" description="Helical" evidence="11">
    <location>
        <begin position="6"/>
        <end position="24"/>
    </location>
</feature>
<evidence type="ECO:0000256" key="2">
    <source>
        <dbReference type="ARBA" id="ARBA00010519"/>
    </source>
</evidence>
<dbReference type="AlphaFoldDB" id="A0A8T9ZZK4"/>
<evidence type="ECO:0000256" key="8">
    <source>
        <dbReference type="ARBA" id="ARBA00023136"/>
    </source>
</evidence>
<dbReference type="GO" id="GO:0016020">
    <property type="term" value="C:membrane"/>
    <property type="evidence" value="ECO:0007669"/>
    <property type="project" value="UniProtKB-SubCell"/>
</dbReference>
<evidence type="ECO:0000256" key="7">
    <source>
        <dbReference type="ARBA" id="ARBA00023027"/>
    </source>
</evidence>
<dbReference type="Gene3D" id="1.10.287.3510">
    <property type="match status" value="1"/>
</dbReference>
<dbReference type="GO" id="GO:0008137">
    <property type="term" value="F:NADH dehydrogenase (ubiquinone) activity"/>
    <property type="evidence" value="ECO:0007669"/>
    <property type="project" value="UniProtKB-EC"/>
</dbReference>
<reference evidence="12" key="1">
    <citation type="journal article" date="2022" name="Cladistics">
        <title>Diversification of the phytophagous lineages of true bugs (Insecta: Hemiptera: Heteroptera) shortly after that of the flowering plants.</title>
        <authorList>
            <person name="Ye F."/>
            <person name="Kment P."/>
            <person name="Redei D."/>
            <person name="Luo J.Y."/>
            <person name="Wang Y.H."/>
            <person name="Kuechler S.M."/>
            <person name="Zhang W.W."/>
            <person name="Chen P.P."/>
            <person name="Wu H.Y."/>
            <person name="Wu Y.Z."/>
            <person name="Sun X.Y."/>
            <person name="Ding L."/>
            <person name="Wang Y.R."/>
            <person name="Xie Q."/>
        </authorList>
    </citation>
    <scope>NUCLEOTIDE SEQUENCE</scope>
</reference>
<evidence type="ECO:0000313" key="12">
    <source>
        <dbReference type="EMBL" id="UPL65955.1"/>
    </source>
</evidence>
<geneLocation type="mitochondrion" evidence="12"/>
<keyword evidence="7" id="KW-0520">NAD</keyword>
<evidence type="ECO:0000256" key="5">
    <source>
        <dbReference type="ARBA" id="ARBA00022967"/>
    </source>
</evidence>
<organism evidence="12">
    <name type="scientific">Mystilus priamus</name>
    <dbReference type="NCBI Taxonomy" id="2813419"/>
    <lineage>
        <taxon>Eukaryota</taxon>
        <taxon>Metazoa</taxon>
        <taxon>Ecdysozoa</taxon>
        <taxon>Arthropoda</taxon>
        <taxon>Hexapoda</taxon>
        <taxon>Insecta</taxon>
        <taxon>Pterygota</taxon>
        <taxon>Neoptera</taxon>
        <taxon>Paraneoptera</taxon>
        <taxon>Hemiptera</taxon>
        <taxon>Heteroptera</taxon>
        <taxon>Panheteroptera</taxon>
        <taxon>Cimicomorpha</taxon>
        <taxon>Miridae</taxon>
        <taxon>Mecistoscelini</taxon>
        <taxon>Mystilus</taxon>
    </lineage>
</organism>
<sequence length="101" mass="11905">MLSFFYFYKDILLYTMAVMGLLSFSSLRKHLLLTLLSLEYLVLCMYIFFVDYICTFMGDMYLLLIFLTFSVCEGVLGLSILVTMIRSYGNDYVNSLFIMKW</sequence>
<name>A0A8T9ZZK4_9HEMI</name>
<evidence type="ECO:0000256" key="9">
    <source>
        <dbReference type="ARBA" id="ARBA00031586"/>
    </source>
</evidence>
<feature type="transmembrane region" description="Helical" evidence="11">
    <location>
        <begin position="61"/>
        <end position="82"/>
    </location>
</feature>